<keyword evidence="3" id="KW-1185">Reference proteome</keyword>
<protein>
    <submittedName>
        <fullName evidence="2">Uncharacterized protein</fullName>
    </submittedName>
</protein>
<evidence type="ECO:0000256" key="1">
    <source>
        <dbReference type="SAM" id="MobiDB-lite"/>
    </source>
</evidence>
<comment type="caution">
    <text evidence="2">The sequence shown here is derived from an EMBL/GenBank/DDBJ whole genome shotgun (WGS) entry which is preliminary data.</text>
</comment>
<feature type="compositionally biased region" description="Polar residues" evidence="1">
    <location>
        <begin position="69"/>
        <end position="83"/>
    </location>
</feature>
<reference evidence="2 3" key="1">
    <citation type="journal article" date="2023" name="Elife">
        <title>Identification of key yeast species and microbe-microbe interactions impacting larval growth of Drosophila in the wild.</title>
        <authorList>
            <person name="Mure A."/>
            <person name="Sugiura Y."/>
            <person name="Maeda R."/>
            <person name="Honda K."/>
            <person name="Sakurai N."/>
            <person name="Takahashi Y."/>
            <person name="Watada M."/>
            <person name="Katoh T."/>
            <person name="Gotoh A."/>
            <person name="Gotoh Y."/>
            <person name="Taniguchi I."/>
            <person name="Nakamura K."/>
            <person name="Hayashi T."/>
            <person name="Katayama T."/>
            <person name="Uemura T."/>
            <person name="Hattori Y."/>
        </authorList>
    </citation>
    <scope>NUCLEOTIDE SEQUENCE [LARGE SCALE GENOMIC DNA]</scope>
    <source>
        <strain evidence="2 3">PK-24</strain>
    </source>
</reference>
<dbReference type="EMBL" id="BTGB01000009">
    <property type="protein sequence ID" value="GMM48182.1"/>
    <property type="molecule type" value="Genomic_DNA"/>
</dbReference>
<sequence>MGVFFSCLKPIQTQNEEEDISSLSDDRAKLIEDELSTELRNKQLNAILNSTNDHLIDITTFKTMVDYGSTTSEHNEQQQQQINDGEEDDFNDIFKVTPISQEIIQSEIEKELKGWSQNFGEIAVQKYLDIPEPKNKEKLIIDFV</sequence>
<name>A0AAV5RAK9_PICKL</name>
<feature type="region of interest" description="Disordered" evidence="1">
    <location>
        <begin position="69"/>
        <end position="88"/>
    </location>
</feature>
<proteinExistence type="predicted"/>
<dbReference type="Proteomes" id="UP001378960">
    <property type="component" value="Unassembled WGS sequence"/>
</dbReference>
<evidence type="ECO:0000313" key="3">
    <source>
        <dbReference type="Proteomes" id="UP001378960"/>
    </source>
</evidence>
<dbReference type="AlphaFoldDB" id="A0AAV5RAK9"/>
<accession>A0AAV5RAK9</accession>
<evidence type="ECO:0000313" key="2">
    <source>
        <dbReference type="EMBL" id="GMM48182.1"/>
    </source>
</evidence>
<organism evidence="2 3">
    <name type="scientific">Pichia kluyveri</name>
    <name type="common">Yeast</name>
    <dbReference type="NCBI Taxonomy" id="36015"/>
    <lineage>
        <taxon>Eukaryota</taxon>
        <taxon>Fungi</taxon>
        <taxon>Dikarya</taxon>
        <taxon>Ascomycota</taxon>
        <taxon>Saccharomycotina</taxon>
        <taxon>Pichiomycetes</taxon>
        <taxon>Pichiales</taxon>
        <taxon>Pichiaceae</taxon>
        <taxon>Pichia</taxon>
    </lineage>
</organism>
<gene>
    <name evidence="2" type="ORF">DAPK24_047800</name>
</gene>